<protein>
    <submittedName>
        <fullName evidence="6">Uncharacterized protein</fullName>
    </submittedName>
</protein>
<feature type="transmembrane region" description="Helical" evidence="5">
    <location>
        <begin position="453"/>
        <end position="472"/>
    </location>
</feature>
<comment type="subcellular location">
    <subcellularLocation>
        <location evidence="1">Membrane</location>
        <topology evidence="1">Multi-pass membrane protein</topology>
    </subcellularLocation>
</comment>
<sequence length="538" mass="59225">MQSSSLPCLLHHSPNWQKHNDPEPKNERILLVAKHPTSGAVGRLGRRRPQQFIGLSRCHDCQRGCRCPFGQKSLGGSLKFLILISISLQFIWGNINLSPKPEIRATIHQVVESLIAQSLTQPGSLRLRSPAAPPGAVLRARKFHLGSSCWYCLGMGCFQSMLKRISLDNPHLAFCLLVVHQASVSIVRLTRINTPNRSAHSSAGVLKDSSLYNPSTAIFLTECLKAAISTSILASKIHARSHTSSPSSGPGHFKDILLMIVPALLYTLQNHLLYIGLAQLDTPIFLVTSQLKILTTALCSVLLCKRILTLQQWLSLGLLALGVILVQFQHNSLKVSFRNEVKKSNQLKGFGCIVLASLLSGLAGCWFERLLKFIPVNPKLLNNSNSIPLDSQSTTSNIQNQTLQLSDSIDNLWEKNIQLCIPTLIISYLSIYLDSQSRLKVTQQGFFFGYNSLVWFVVCYQAIGGILVSILVKQSSTLTKNFASSLAIILSTIVTALVNRSRPGIYFLIGTTLVFVSIKLYSSSLAKISSSLNKSKQE</sequence>
<feature type="transmembrane region" description="Helical" evidence="5">
    <location>
        <begin position="481"/>
        <end position="498"/>
    </location>
</feature>
<dbReference type="AlphaFoldDB" id="A0A9Q3I8C2"/>
<dbReference type="Gene3D" id="1.10.3730.20">
    <property type="match status" value="1"/>
</dbReference>
<organism evidence="6 7">
    <name type="scientific">Austropuccinia psidii MF-1</name>
    <dbReference type="NCBI Taxonomy" id="1389203"/>
    <lineage>
        <taxon>Eukaryota</taxon>
        <taxon>Fungi</taxon>
        <taxon>Dikarya</taxon>
        <taxon>Basidiomycota</taxon>
        <taxon>Pucciniomycotina</taxon>
        <taxon>Pucciniomycetes</taxon>
        <taxon>Pucciniales</taxon>
        <taxon>Sphaerophragmiaceae</taxon>
        <taxon>Austropuccinia</taxon>
    </lineage>
</organism>
<evidence type="ECO:0000256" key="4">
    <source>
        <dbReference type="ARBA" id="ARBA00023136"/>
    </source>
</evidence>
<feature type="transmembrane region" description="Helical" evidence="5">
    <location>
        <begin position="310"/>
        <end position="328"/>
    </location>
</feature>
<feature type="transmembrane region" description="Helical" evidence="5">
    <location>
        <begin position="504"/>
        <end position="522"/>
    </location>
</feature>
<dbReference type="GO" id="GO:0015165">
    <property type="term" value="F:pyrimidine nucleotide-sugar transmembrane transporter activity"/>
    <property type="evidence" value="ECO:0007669"/>
    <property type="project" value="InterPro"/>
</dbReference>
<dbReference type="InterPro" id="IPR007271">
    <property type="entry name" value="Nuc_sug_transpt"/>
</dbReference>
<evidence type="ECO:0000313" key="7">
    <source>
        <dbReference type="Proteomes" id="UP000765509"/>
    </source>
</evidence>
<dbReference type="NCBIfam" id="TIGR00803">
    <property type="entry name" value="nst"/>
    <property type="match status" value="2"/>
</dbReference>
<dbReference type="SUPFAM" id="SSF103481">
    <property type="entry name" value="Multidrug resistance efflux transporter EmrE"/>
    <property type="match status" value="1"/>
</dbReference>
<keyword evidence="4 5" id="KW-0472">Membrane</keyword>
<dbReference type="OrthoDB" id="408493at2759"/>
<reference evidence="6" key="1">
    <citation type="submission" date="2021-03" db="EMBL/GenBank/DDBJ databases">
        <title>Draft genome sequence of rust myrtle Austropuccinia psidii MF-1, a brazilian biotype.</title>
        <authorList>
            <person name="Quecine M.C."/>
            <person name="Pachon D.M.R."/>
            <person name="Bonatelli M.L."/>
            <person name="Correr F.H."/>
            <person name="Franceschini L.M."/>
            <person name="Leite T.F."/>
            <person name="Margarido G.R.A."/>
            <person name="Almeida C.A."/>
            <person name="Ferrarezi J.A."/>
            <person name="Labate C.A."/>
        </authorList>
    </citation>
    <scope>NUCLEOTIDE SEQUENCE</scope>
    <source>
        <strain evidence="6">MF-1</strain>
    </source>
</reference>
<keyword evidence="7" id="KW-1185">Reference proteome</keyword>
<dbReference type="Pfam" id="PF04142">
    <property type="entry name" value="Nuc_sug_transp"/>
    <property type="match status" value="2"/>
</dbReference>
<evidence type="ECO:0000256" key="2">
    <source>
        <dbReference type="ARBA" id="ARBA00022692"/>
    </source>
</evidence>
<proteinExistence type="predicted"/>
<dbReference type="Proteomes" id="UP000765509">
    <property type="component" value="Unassembled WGS sequence"/>
</dbReference>
<dbReference type="GO" id="GO:0000139">
    <property type="term" value="C:Golgi membrane"/>
    <property type="evidence" value="ECO:0007669"/>
    <property type="project" value="InterPro"/>
</dbReference>
<keyword evidence="3 5" id="KW-1133">Transmembrane helix</keyword>
<dbReference type="InterPro" id="IPR037185">
    <property type="entry name" value="EmrE-like"/>
</dbReference>
<evidence type="ECO:0000256" key="3">
    <source>
        <dbReference type="ARBA" id="ARBA00022989"/>
    </source>
</evidence>
<keyword evidence="2 5" id="KW-0812">Transmembrane</keyword>
<dbReference type="EMBL" id="AVOT02036302">
    <property type="protein sequence ID" value="MBW0530787.1"/>
    <property type="molecule type" value="Genomic_DNA"/>
</dbReference>
<evidence type="ECO:0000256" key="1">
    <source>
        <dbReference type="ARBA" id="ARBA00004141"/>
    </source>
</evidence>
<accession>A0A9Q3I8C2</accession>
<gene>
    <name evidence="6" type="ORF">O181_070502</name>
</gene>
<name>A0A9Q3I8C2_9BASI</name>
<evidence type="ECO:0000256" key="5">
    <source>
        <dbReference type="SAM" id="Phobius"/>
    </source>
</evidence>
<comment type="caution">
    <text evidence="6">The sequence shown here is derived from an EMBL/GenBank/DDBJ whole genome shotgun (WGS) entry which is preliminary data.</text>
</comment>
<feature type="transmembrane region" description="Helical" evidence="5">
    <location>
        <begin position="348"/>
        <end position="367"/>
    </location>
</feature>
<dbReference type="PANTHER" id="PTHR10231">
    <property type="entry name" value="NUCLEOTIDE-SUGAR TRANSMEMBRANE TRANSPORTER"/>
    <property type="match status" value="1"/>
</dbReference>
<evidence type="ECO:0000313" key="6">
    <source>
        <dbReference type="EMBL" id="MBW0530787.1"/>
    </source>
</evidence>